<name>A0A9X1S4V0_9MICO</name>
<dbReference type="AlphaFoldDB" id="A0A9X1S4V0"/>
<dbReference type="InterPro" id="IPR000182">
    <property type="entry name" value="GNAT_dom"/>
</dbReference>
<dbReference type="Gene3D" id="3.40.630.30">
    <property type="match status" value="1"/>
</dbReference>
<proteinExistence type="predicted"/>
<keyword evidence="3" id="KW-1185">Reference proteome</keyword>
<dbReference type="RefSeq" id="WP_229385312.1">
    <property type="nucleotide sequence ID" value="NZ_JAGTTN010000005.1"/>
</dbReference>
<dbReference type="SUPFAM" id="SSF55729">
    <property type="entry name" value="Acyl-CoA N-acyltransferases (Nat)"/>
    <property type="match status" value="1"/>
</dbReference>
<feature type="domain" description="N-acetyltransferase" evidence="1">
    <location>
        <begin position="4"/>
        <end position="175"/>
    </location>
</feature>
<sequence length="188" mass="20770">MQPVTLRTARLELSLPRGADVDAIYEACQDAGIQRYTPVPFPYERSHAEGFVERVPSDWDAGKNLTWAIHEGTALVGTIGVYRIDGLGNGEIGYWMAPASRGSGRLNEAANAVIDWSFAADGLDLIRLEWRAVVGNVAPARVARRLGFRYEGLMRLALANAKHRDDGWVAALLRTDERMPQPWPVLEG</sequence>
<dbReference type="EMBL" id="JAGTTN010000005">
    <property type="protein sequence ID" value="MCC2033345.1"/>
    <property type="molecule type" value="Genomic_DNA"/>
</dbReference>
<dbReference type="PANTHER" id="PTHR43441:SF10">
    <property type="entry name" value="ACETYLTRANSFERASE"/>
    <property type="match status" value="1"/>
</dbReference>
<evidence type="ECO:0000313" key="3">
    <source>
        <dbReference type="Proteomes" id="UP001139354"/>
    </source>
</evidence>
<dbReference type="PROSITE" id="PS51186">
    <property type="entry name" value="GNAT"/>
    <property type="match status" value="1"/>
</dbReference>
<comment type="caution">
    <text evidence="2">The sequence shown here is derived from an EMBL/GenBank/DDBJ whole genome shotgun (WGS) entry which is preliminary data.</text>
</comment>
<dbReference type="PANTHER" id="PTHR43441">
    <property type="entry name" value="RIBOSOMAL-PROTEIN-SERINE ACETYLTRANSFERASE"/>
    <property type="match status" value="1"/>
</dbReference>
<dbReference type="GO" id="GO:1990189">
    <property type="term" value="F:protein N-terminal-serine acetyltransferase activity"/>
    <property type="evidence" value="ECO:0007669"/>
    <property type="project" value="TreeGrafter"/>
</dbReference>
<gene>
    <name evidence="2" type="ORF">KEC57_14245</name>
</gene>
<protein>
    <submittedName>
        <fullName evidence="2">GNAT family N-acetyltransferase</fullName>
    </submittedName>
</protein>
<dbReference type="GO" id="GO:0008999">
    <property type="term" value="F:protein-N-terminal-alanine acetyltransferase activity"/>
    <property type="evidence" value="ECO:0007669"/>
    <property type="project" value="TreeGrafter"/>
</dbReference>
<dbReference type="Pfam" id="PF13302">
    <property type="entry name" value="Acetyltransf_3"/>
    <property type="match status" value="1"/>
</dbReference>
<dbReference type="Proteomes" id="UP001139354">
    <property type="component" value="Unassembled WGS sequence"/>
</dbReference>
<dbReference type="GO" id="GO:0005737">
    <property type="term" value="C:cytoplasm"/>
    <property type="evidence" value="ECO:0007669"/>
    <property type="project" value="TreeGrafter"/>
</dbReference>
<organism evidence="2 3">
    <name type="scientific">Microbacterium allomyrinae</name>
    <dbReference type="NCBI Taxonomy" id="2830666"/>
    <lineage>
        <taxon>Bacteria</taxon>
        <taxon>Bacillati</taxon>
        <taxon>Actinomycetota</taxon>
        <taxon>Actinomycetes</taxon>
        <taxon>Micrococcales</taxon>
        <taxon>Microbacteriaceae</taxon>
        <taxon>Microbacterium</taxon>
    </lineage>
</organism>
<evidence type="ECO:0000259" key="1">
    <source>
        <dbReference type="PROSITE" id="PS51186"/>
    </source>
</evidence>
<dbReference type="InterPro" id="IPR016181">
    <property type="entry name" value="Acyl_CoA_acyltransferase"/>
</dbReference>
<accession>A0A9X1S4V0</accession>
<reference evidence="2" key="1">
    <citation type="submission" date="2021-04" db="EMBL/GenBank/DDBJ databases">
        <title>Microbacterium tenobrionis sp. nov. and Microbacterium allomyrinae sp. nov., isolated from larvae of Tenobrio molitor and Allomyrina dichotoma, respectively.</title>
        <authorList>
            <person name="Lee S.D."/>
        </authorList>
    </citation>
    <scope>NUCLEOTIDE SEQUENCE</scope>
    <source>
        <strain evidence="2">BWT-G7</strain>
    </source>
</reference>
<evidence type="ECO:0000313" key="2">
    <source>
        <dbReference type="EMBL" id="MCC2033345.1"/>
    </source>
</evidence>
<dbReference type="InterPro" id="IPR051908">
    <property type="entry name" value="Ribosomal_N-acetyltransferase"/>
</dbReference>